<evidence type="ECO:0000313" key="2">
    <source>
        <dbReference type="EMBL" id="NNH78321.1"/>
    </source>
</evidence>
<dbReference type="InterPro" id="IPR001387">
    <property type="entry name" value="Cro/C1-type_HTH"/>
</dbReference>
<dbReference type="GO" id="GO:0003677">
    <property type="term" value="F:DNA binding"/>
    <property type="evidence" value="ECO:0007669"/>
    <property type="project" value="InterPro"/>
</dbReference>
<dbReference type="RefSeq" id="WP_171540748.1">
    <property type="nucleotide sequence ID" value="NZ_JABERL010000032.1"/>
</dbReference>
<dbReference type="EMBL" id="JABERL010000032">
    <property type="protein sequence ID" value="NNH78321.1"/>
    <property type="molecule type" value="Genomic_DNA"/>
</dbReference>
<feature type="domain" description="HTH cro/C1-type" evidence="1">
    <location>
        <begin position="22"/>
        <end position="62"/>
    </location>
</feature>
<dbReference type="Pfam" id="PF13560">
    <property type="entry name" value="HTH_31"/>
    <property type="match status" value="1"/>
</dbReference>
<organism evidence="2 3">
    <name type="scientific">Acinetobacter terrae</name>
    <dbReference type="NCBI Taxonomy" id="2731247"/>
    <lineage>
        <taxon>Bacteria</taxon>
        <taxon>Pseudomonadati</taxon>
        <taxon>Pseudomonadota</taxon>
        <taxon>Gammaproteobacteria</taxon>
        <taxon>Moraxellales</taxon>
        <taxon>Moraxellaceae</taxon>
        <taxon>Acinetobacter</taxon>
        <taxon>Acinetobacter Taxon 24</taxon>
    </lineage>
</organism>
<protein>
    <submittedName>
        <fullName evidence="2">Helix-turn-helix transcriptional regulator</fullName>
    </submittedName>
</protein>
<sequence>MGKFDNMTFENLIIEAPEPEHIKDLRLDLGLTAAQAAKLAGITDGSLWTKYENGNRQPNKQTWTVFLLATGQHPNFKLESK</sequence>
<dbReference type="SUPFAM" id="SSF47413">
    <property type="entry name" value="lambda repressor-like DNA-binding domains"/>
    <property type="match status" value="1"/>
</dbReference>
<dbReference type="AlphaFoldDB" id="A0A7Y2WBD5"/>
<evidence type="ECO:0000313" key="3">
    <source>
        <dbReference type="Proteomes" id="UP000569202"/>
    </source>
</evidence>
<evidence type="ECO:0000259" key="1">
    <source>
        <dbReference type="PROSITE" id="PS50943"/>
    </source>
</evidence>
<gene>
    <name evidence="2" type="ORF">HLH17_11695</name>
</gene>
<dbReference type="Proteomes" id="UP000569202">
    <property type="component" value="Unassembled WGS sequence"/>
</dbReference>
<dbReference type="Gene3D" id="1.10.260.40">
    <property type="entry name" value="lambda repressor-like DNA-binding domains"/>
    <property type="match status" value="1"/>
</dbReference>
<dbReference type="PROSITE" id="PS50943">
    <property type="entry name" value="HTH_CROC1"/>
    <property type="match status" value="1"/>
</dbReference>
<reference evidence="2 3" key="1">
    <citation type="submission" date="2020-04" db="EMBL/GenBank/DDBJ databases">
        <title>Acinetobacter Taxon 24.</title>
        <authorList>
            <person name="Nemec A."/>
            <person name="Radolfova-Krizova L."/>
            <person name="Higgins P.G."/>
            <person name="Spanelova P."/>
        </authorList>
    </citation>
    <scope>NUCLEOTIDE SEQUENCE [LARGE SCALE GENOMIC DNA]</scope>
    <source>
        <strain evidence="2 3">ANC 5380</strain>
    </source>
</reference>
<name>A0A7Y2WBD5_9GAMM</name>
<accession>A0A7Y2WBD5</accession>
<dbReference type="CDD" id="cd00093">
    <property type="entry name" value="HTH_XRE"/>
    <property type="match status" value="1"/>
</dbReference>
<comment type="caution">
    <text evidence="2">The sequence shown here is derived from an EMBL/GenBank/DDBJ whole genome shotgun (WGS) entry which is preliminary data.</text>
</comment>
<dbReference type="InterPro" id="IPR010982">
    <property type="entry name" value="Lambda_DNA-bd_dom_sf"/>
</dbReference>
<proteinExistence type="predicted"/>